<evidence type="ECO:0000313" key="2">
    <source>
        <dbReference type="Proteomes" id="UP001145114"/>
    </source>
</evidence>
<name>A0ACC1HK65_9FUNG</name>
<dbReference type="Proteomes" id="UP001145114">
    <property type="component" value="Unassembled WGS sequence"/>
</dbReference>
<protein>
    <submittedName>
        <fullName evidence="1">AP-3 complex subunit beta</fullName>
    </submittedName>
</protein>
<comment type="caution">
    <text evidence="1">The sequence shown here is derived from an EMBL/GenBank/DDBJ whole genome shotgun (WGS) entry which is preliminary data.</text>
</comment>
<gene>
    <name evidence="1" type="primary">APL6</name>
    <name evidence="1" type="ORF">EV182_002766</name>
</gene>
<organism evidence="1 2">
    <name type="scientific">Spiromyces aspiralis</name>
    <dbReference type="NCBI Taxonomy" id="68401"/>
    <lineage>
        <taxon>Eukaryota</taxon>
        <taxon>Fungi</taxon>
        <taxon>Fungi incertae sedis</taxon>
        <taxon>Zoopagomycota</taxon>
        <taxon>Kickxellomycotina</taxon>
        <taxon>Kickxellomycetes</taxon>
        <taxon>Kickxellales</taxon>
        <taxon>Kickxellaceae</taxon>
        <taxon>Spiromyces</taxon>
    </lineage>
</organism>
<sequence>MQGTFSESMSKYLKSAVAFTQDAVERSWRISETLIENAKDLSLDTPGQFYDTAEGKLAQIPAELSSSNPKQKLLGLKRLIALISRGIDVSKYFPDVVKNVASPSVEIRKLVYIYLLRYAEKEQDLVLLSINAFQKDLSDPNQVIRGLSLRVLSGIRVPMIESIVMYAVDKCSIDPSPFVRKTAAYAVTKAYEMNPVGNGEELVRIIERMLNEDNPMVIGGVIQAFERVCPYRFDLIHPHYQRWCRMIIDIDEWGQIAIVNLLSRYARTQFLNPTDCEPLDVLRSSPRRAGSDESDFYSSCQEEKGPGSGSGSGSGNDPQLLDPDHILLLDSIEPLLRSRNSSVVMAVVAALYYLAPPSRYSRIAKPLIRLMKTNRETGYVVLGNIAEIAKRYPHIFAEHVRDFFIMASDPLYICKHKLKVLALVASTKNVGVLLPELLKYIKSPQGDLVGESVIAIAQCAIQIPEWRQRCFGMTLRLLQDTRESIVGKAVNTIALLLKLQHRQLVDMLAADSAEGSPQGKGSGDSVVYTTPRQLYATLCYLVRLLDAGKVPKDSQSSVYQLTALYSSGEGNATDMLGVHALDVLRIGARLFRDSDEAAKLSILELSTHLMRQRARSNSNVAEDSMHSWLHEYLFTLARYDTSYDLRDRARFLRSLFPLKGDEHHYSGLSDVASHKMELFSGLIPGLGSLASCDSLVDKAIEDKTLGTLSLTLRRHIPGYLRLPDWPKTKPGPVDRGSMVPLVKPRHASHFDAFSPSVGASRLNYFDQFGDNVEGQGQDEEEELDAFLNTSDSDVPPSQPHLQQARQHNLPQMPESYSDDSSEYQSSETSSLLSDGEGTARSLSSIGDHHTDASDNEAPQDTQYDYRQQQHQLRVED</sequence>
<accession>A0ACC1HK65</accession>
<evidence type="ECO:0000313" key="1">
    <source>
        <dbReference type="EMBL" id="KAJ1674689.1"/>
    </source>
</evidence>
<proteinExistence type="predicted"/>
<feature type="non-terminal residue" evidence="1">
    <location>
        <position position="876"/>
    </location>
</feature>
<keyword evidence="2" id="KW-1185">Reference proteome</keyword>
<reference evidence="1" key="1">
    <citation type="submission" date="2022-06" db="EMBL/GenBank/DDBJ databases">
        <title>Phylogenomic reconstructions and comparative analyses of Kickxellomycotina fungi.</title>
        <authorList>
            <person name="Reynolds N.K."/>
            <person name="Stajich J.E."/>
            <person name="Barry K."/>
            <person name="Grigoriev I.V."/>
            <person name="Crous P."/>
            <person name="Smith M.E."/>
        </authorList>
    </citation>
    <scope>NUCLEOTIDE SEQUENCE</scope>
    <source>
        <strain evidence="1">RSA 2271</strain>
    </source>
</reference>
<dbReference type="EMBL" id="JAMZIH010005758">
    <property type="protein sequence ID" value="KAJ1674689.1"/>
    <property type="molecule type" value="Genomic_DNA"/>
</dbReference>